<evidence type="ECO:0000256" key="4">
    <source>
        <dbReference type="PROSITE-ProRule" id="PRU00302"/>
    </source>
</evidence>
<feature type="domain" description="Sushi" evidence="6">
    <location>
        <begin position="149"/>
        <end position="210"/>
    </location>
</feature>
<keyword evidence="3 4" id="KW-1015">Disulfide bond</keyword>
<protein>
    <recommendedName>
        <fullName evidence="6">Sushi domain-containing protein</fullName>
    </recommendedName>
</protein>
<dbReference type="SUPFAM" id="SSF57535">
    <property type="entry name" value="Complement control module/SCR domain"/>
    <property type="match status" value="8"/>
</dbReference>
<feature type="domain" description="Sushi" evidence="6">
    <location>
        <begin position="87"/>
        <end position="147"/>
    </location>
</feature>
<dbReference type="EMBL" id="CAJNOG010001189">
    <property type="protein sequence ID" value="CAF1418921.1"/>
    <property type="molecule type" value="Genomic_DNA"/>
</dbReference>
<feature type="domain" description="Sushi" evidence="6">
    <location>
        <begin position="536"/>
        <end position="613"/>
    </location>
</feature>
<dbReference type="InterPro" id="IPR035976">
    <property type="entry name" value="Sushi/SCR/CCP_sf"/>
</dbReference>
<proteinExistence type="predicted"/>
<keyword evidence="2" id="KW-0677">Repeat</keyword>
<keyword evidence="5" id="KW-1133">Transmembrane helix</keyword>
<comment type="caution">
    <text evidence="7">The sequence shown here is derived from an EMBL/GenBank/DDBJ whole genome shotgun (WGS) entry which is preliminary data.</text>
</comment>
<comment type="caution">
    <text evidence="4">Lacks conserved residue(s) required for the propagation of feature annotation.</text>
</comment>
<keyword evidence="4" id="KW-0768">Sushi</keyword>
<dbReference type="Pfam" id="PF00084">
    <property type="entry name" value="Sushi"/>
    <property type="match status" value="6"/>
</dbReference>
<sequence length="625" mass="71271">MRTKIIDTTYYLLQFLLLWECISLSQGCIYIFLAYWIRDLSYCPRKRDVTRQRRCFKSCFDDSDCRSRYRSCLCDYDCGMSCIKRGVSCPFLTLPENGKIIYSNENKFGSRATYECDPGFVLEGSKHRNCQGDMWWGPTDSVPYCTKEVFCNRPPDINNAVNDIPSTITTFHASYSVTYTCLTGYIGNGTTKSECTFLGQWTFATLKCTPIDCGSPGILRNGFLSGERFDYPNIIAFFCNDGFELIGESTTRACQENGLWSGAMPLCRKKTCGSPPTVSYGEIIQPDRTTNETIQYICQDGYQLQGSAVLKCISYQWQPTPPICKQYICGNSRRRHRIHCRRGKILPKILKCFNGCRVKNEHVIYSKTFYRHKEQVHFTCNNNSLPLLNNETIHCINGTLSKQPVCHQIPIMCTVPHTLFLRNIVNTTILSGTLFEIGTSFSYTCIQDHQPINSSAIVECLENGKLSHHAQCIPSSCREHPPTIPNGRTIFRSTAHDSQARYRCFPGYKLEYNNLAKLTCQYGSWLPKELPRCLPVFCANPGPLLHGQIYVVLKDERISPVPIRREFRSYIPNVHHGRTIEFECDLGYVLHGPTGLTCNHGQWMPAERPRCIIENHVQPNIIFTG</sequence>
<feature type="transmembrane region" description="Helical" evidence="5">
    <location>
        <begin position="12"/>
        <end position="37"/>
    </location>
</feature>
<dbReference type="PANTHER" id="PTHR45656">
    <property type="entry name" value="PROTEIN CBR-CLEC-78"/>
    <property type="match status" value="1"/>
</dbReference>
<keyword evidence="5" id="KW-0812">Transmembrane</keyword>
<feature type="disulfide bond" evidence="4">
    <location>
        <begin position="477"/>
        <end position="520"/>
    </location>
</feature>
<dbReference type="InterPro" id="IPR000436">
    <property type="entry name" value="Sushi_SCR_CCP_dom"/>
</dbReference>
<feature type="domain" description="Sushi" evidence="6">
    <location>
        <begin position="475"/>
        <end position="535"/>
    </location>
</feature>
<evidence type="ECO:0000313" key="7">
    <source>
        <dbReference type="EMBL" id="CAF1418921.1"/>
    </source>
</evidence>
<evidence type="ECO:0000256" key="2">
    <source>
        <dbReference type="ARBA" id="ARBA00022737"/>
    </source>
</evidence>
<dbReference type="CDD" id="cd00033">
    <property type="entry name" value="CCP"/>
    <property type="match status" value="6"/>
</dbReference>
<dbReference type="SMART" id="SM00032">
    <property type="entry name" value="CCP"/>
    <property type="match status" value="8"/>
</dbReference>
<organism evidence="7 8">
    <name type="scientific">Adineta steineri</name>
    <dbReference type="NCBI Taxonomy" id="433720"/>
    <lineage>
        <taxon>Eukaryota</taxon>
        <taxon>Metazoa</taxon>
        <taxon>Spiralia</taxon>
        <taxon>Gnathifera</taxon>
        <taxon>Rotifera</taxon>
        <taxon>Eurotatoria</taxon>
        <taxon>Bdelloidea</taxon>
        <taxon>Adinetida</taxon>
        <taxon>Adinetidae</taxon>
        <taxon>Adineta</taxon>
    </lineage>
</organism>
<gene>
    <name evidence="7" type="ORF">JYZ213_LOCUS38845</name>
</gene>
<keyword evidence="1" id="KW-0732">Signal</keyword>
<reference evidence="7" key="1">
    <citation type="submission" date="2021-02" db="EMBL/GenBank/DDBJ databases">
        <authorList>
            <person name="Nowell W R."/>
        </authorList>
    </citation>
    <scope>NUCLEOTIDE SEQUENCE</scope>
</reference>
<evidence type="ECO:0000256" key="3">
    <source>
        <dbReference type="ARBA" id="ARBA00023157"/>
    </source>
</evidence>
<feature type="disulfide bond" evidence="4">
    <location>
        <begin position="181"/>
        <end position="208"/>
    </location>
</feature>
<feature type="domain" description="Sushi" evidence="6">
    <location>
        <begin position="211"/>
        <end position="269"/>
    </location>
</feature>
<keyword evidence="5" id="KW-0472">Membrane</keyword>
<evidence type="ECO:0000256" key="1">
    <source>
        <dbReference type="ARBA" id="ARBA00022729"/>
    </source>
</evidence>
<dbReference type="InterPro" id="IPR051277">
    <property type="entry name" value="SEZ6_CSMD_C4BPB_Regulators"/>
</dbReference>
<dbReference type="Gene3D" id="2.10.70.10">
    <property type="entry name" value="Complement Module, domain 1"/>
    <property type="match status" value="7"/>
</dbReference>
<dbReference type="PANTHER" id="PTHR45656:SF4">
    <property type="entry name" value="PROTEIN CBR-CLEC-78"/>
    <property type="match status" value="1"/>
</dbReference>
<name>A0A815MP50_9BILA</name>
<evidence type="ECO:0000313" key="8">
    <source>
        <dbReference type="Proteomes" id="UP000663845"/>
    </source>
</evidence>
<accession>A0A815MP50</accession>
<feature type="disulfide bond" evidence="4">
    <location>
        <begin position="584"/>
        <end position="611"/>
    </location>
</feature>
<evidence type="ECO:0000256" key="5">
    <source>
        <dbReference type="SAM" id="Phobius"/>
    </source>
</evidence>
<dbReference type="AlphaFoldDB" id="A0A815MP50"/>
<feature type="domain" description="Sushi" evidence="6">
    <location>
        <begin position="270"/>
        <end position="326"/>
    </location>
</feature>
<dbReference type="PROSITE" id="PS50923">
    <property type="entry name" value="SUSHI"/>
    <property type="match status" value="6"/>
</dbReference>
<evidence type="ECO:0000259" key="6">
    <source>
        <dbReference type="PROSITE" id="PS50923"/>
    </source>
</evidence>
<dbReference type="Proteomes" id="UP000663845">
    <property type="component" value="Unassembled WGS sequence"/>
</dbReference>